<dbReference type="PANTHER" id="PTHR30168">
    <property type="entry name" value="PUTATIVE MEMBRANE PROTEIN YPFJ"/>
    <property type="match status" value="1"/>
</dbReference>
<keyword evidence="3" id="KW-1133">Transmembrane helix</keyword>
<accession>A0A8J3RT53</accession>
<protein>
    <recommendedName>
        <fullName evidence="8">Metalloprotease-like protein</fullName>
    </recommendedName>
</protein>
<dbReference type="PANTHER" id="PTHR30168:SF0">
    <property type="entry name" value="INNER MEMBRANE PROTEIN"/>
    <property type="match status" value="1"/>
</dbReference>
<gene>
    <name evidence="6" type="ORF">Plo01_77360</name>
</gene>
<evidence type="ECO:0008006" key="8">
    <source>
        <dbReference type="Google" id="ProtNLM"/>
    </source>
</evidence>
<evidence type="ECO:0000256" key="5">
    <source>
        <dbReference type="SAM" id="SignalP"/>
    </source>
</evidence>
<proteinExistence type="predicted"/>
<dbReference type="Pfam" id="PF04228">
    <property type="entry name" value="Zn_peptidase"/>
    <property type="match status" value="1"/>
</dbReference>
<sequence>MRSLSPGAGPRRSLRRPAILARWTLLGTACLVALPATAAQAAPPASPTTAGRAVLSAAAARTAPPGNALLTSGRLAATACPEPPLVDGGVPRAREYLTAVMKCLNTSWSAHFARAERRGLHGLRFRAPAVRFYDDPVERVCGVPWPAHADAFYCTRQGTLVFLLAGDWIEGRTDLYPLKKATHEYGHHLQSITGIRAAFEARARSRRADEAELKRRYELQADCLSGVFLGSVRRSLTRTPKDWKALHEAIRASGDDPEYRSHGSGANRLRWFKRGYAATSPAACDTWKAPRSWVS</sequence>
<dbReference type="GO" id="GO:0016020">
    <property type="term" value="C:membrane"/>
    <property type="evidence" value="ECO:0007669"/>
    <property type="project" value="UniProtKB-SubCell"/>
</dbReference>
<keyword evidence="5" id="KW-0732">Signal</keyword>
<evidence type="ECO:0000256" key="2">
    <source>
        <dbReference type="ARBA" id="ARBA00022692"/>
    </source>
</evidence>
<evidence type="ECO:0000313" key="7">
    <source>
        <dbReference type="Proteomes" id="UP000616724"/>
    </source>
</evidence>
<organism evidence="6 7">
    <name type="scientific">Planobispora longispora</name>
    <dbReference type="NCBI Taxonomy" id="28887"/>
    <lineage>
        <taxon>Bacteria</taxon>
        <taxon>Bacillati</taxon>
        <taxon>Actinomycetota</taxon>
        <taxon>Actinomycetes</taxon>
        <taxon>Streptosporangiales</taxon>
        <taxon>Streptosporangiaceae</taxon>
        <taxon>Planobispora</taxon>
    </lineage>
</organism>
<evidence type="ECO:0000256" key="1">
    <source>
        <dbReference type="ARBA" id="ARBA00004167"/>
    </source>
</evidence>
<keyword evidence="7" id="KW-1185">Reference proteome</keyword>
<dbReference type="AlphaFoldDB" id="A0A8J3RT53"/>
<dbReference type="Proteomes" id="UP000616724">
    <property type="component" value="Unassembled WGS sequence"/>
</dbReference>
<name>A0A8J3RT53_9ACTN</name>
<keyword evidence="2" id="KW-0812">Transmembrane</keyword>
<reference evidence="6 7" key="1">
    <citation type="submission" date="2021-01" db="EMBL/GenBank/DDBJ databases">
        <title>Whole genome shotgun sequence of Planobispora longispora NBRC 13918.</title>
        <authorList>
            <person name="Komaki H."/>
            <person name="Tamura T."/>
        </authorList>
    </citation>
    <scope>NUCLEOTIDE SEQUENCE [LARGE SCALE GENOMIC DNA]</scope>
    <source>
        <strain evidence="6 7">NBRC 13918</strain>
    </source>
</reference>
<feature type="chain" id="PRO_5035171099" description="Metalloprotease-like protein" evidence="5">
    <location>
        <begin position="42"/>
        <end position="295"/>
    </location>
</feature>
<evidence type="ECO:0000256" key="4">
    <source>
        <dbReference type="ARBA" id="ARBA00023136"/>
    </source>
</evidence>
<dbReference type="EMBL" id="BOOH01000073">
    <property type="protein sequence ID" value="GIH81307.1"/>
    <property type="molecule type" value="Genomic_DNA"/>
</dbReference>
<comment type="subcellular location">
    <subcellularLocation>
        <location evidence="1">Membrane</location>
        <topology evidence="1">Single-pass membrane protein</topology>
    </subcellularLocation>
</comment>
<evidence type="ECO:0000256" key="3">
    <source>
        <dbReference type="ARBA" id="ARBA00022989"/>
    </source>
</evidence>
<dbReference type="RefSeq" id="WP_203895705.1">
    <property type="nucleotide sequence ID" value="NZ_BOOH01000073.1"/>
</dbReference>
<dbReference type="InterPro" id="IPR007343">
    <property type="entry name" value="Uncharacterised_pept_Zn_put"/>
</dbReference>
<comment type="caution">
    <text evidence="6">The sequence shown here is derived from an EMBL/GenBank/DDBJ whole genome shotgun (WGS) entry which is preliminary data.</text>
</comment>
<evidence type="ECO:0000313" key="6">
    <source>
        <dbReference type="EMBL" id="GIH81307.1"/>
    </source>
</evidence>
<keyword evidence="4" id="KW-0472">Membrane</keyword>
<feature type="signal peptide" evidence="5">
    <location>
        <begin position="1"/>
        <end position="41"/>
    </location>
</feature>